<accession>A0AA87MT57</accession>
<protein>
    <submittedName>
        <fullName evidence="1">Uncharacterized protein</fullName>
    </submittedName>
</protein>
<dbReference type="AlphaFoldDB" id="A0AA87MT57"/>
<dbReference type="Proteomes" id="UP000001343">
    <property type="component" value="Unassembled WGS sequence"/>
</dbReference>
<dbReference type="EMBL" id="AKWM02000014">
    <property type="protein sequence ID" value="EKS01515.1"/>
    <property type="molecule type" value="Genomic_DNA"/>
</dbReference>
<proteinExistence type="predicted"/>
<gene>
    <name evidence="1" type="ORF">LEP1GSC125_4257</name>
</gene>
<organism evidence="1 2">
    <name type="scientific">Leptospira mayottensis 200901122</name>
    <dbReference type="NCBI Taxonomy" id="1193010"/>
    <lineage>
        <taxon>Bacteria</taxon>
        <taxon>Pseudomonadati</taxon>
        <taxon>Spirochaetota</taxon>
        <taxon>Spirochaetia</taxon>
        <taxon>Leptospirales</taxon>
        <taxon>Leptospiraceae</taxon>
        <taxon>Leptospira</taxon>
    </lineage>
</organism>
<evidence type="ECO:0000313" key="1">
    <source>
        <dbReference type="EMBL" id="EKS01515.1"/>
    </source>
</evidence>
<evidence type="ECO:0000313" key="2">
    <source>
        <dbReference type="Proteomes" id="UP000001343"/>
    </source>
</evidence>
<reference evidence="1 2" key="1">
    <citation type="journal article" date="2014" name="Int. J. Syst. Evol. Microbiol.">
        <title>Leptospira mayottensis sp. nov., a pathogenic species of the genus Leptospira isolated from humans.</title>
        <authorList>
            <person name="Bourhy P."/>
            <person name="Collet L."/>
            <person name="Brisse S."/>
            <person name="Picardeau M."/>
        </authorList>
    </citation>
    <scope>NUCLEOTIDE SEQUENCE [LARGE SCALE GENOMIC DNA]</scope>
    <source>
        <strain evidence="1 2">200901122</strain>
    </source>
</reference>
<name>A0AA87MT57_9LEPT</name>
<comment type="caution">
    <text evidence="1">The sequence shown here is derived from an EMBL/GenBank/DDBJ whole genome shotgun (WGS) entry which is preliminary data.</text>
</comment>
<sequence>MSEHQTGLRRKILESFLEIDLELTFLFSWIFKSIGCRISELVPKGLV</sequence>